<evidence type="ECO:0000313" key="1">
    <source>
        <dbReference type="EMBL" id="OIR00733.1"/>
    </source>
</evidence>
<proteinExistence type="predicted"/>
<dbReference type="Gene3D" id="3.40.630.30">
    <property type="match status" value="1"/>
</dbReference>
<accession>A0A1J5S937</accession>
<evidence type="ECO:0008006" key="2">
    <source>
        <dbReference type="Google" id="ProtNLM"/>
    </source>
</evidence>
<name>A0A1J5S937_9ZZZZ</name>
<protein>
    <recommendedName>
        <fullName evidence="2">BioF2-like acetyltransferase domain-containing protein</fullName>
    </recommendedName>
</protein>
<gene>
    <name evidence="1" type="ORF">GALL_172580</name>
</gene>
<dbReference type="InterPro" id="IPR016181">
    <property type="entry name" value="Acyl_CoA_acyltransferase"/>
</dbReference>
<comment type="caution">
    <text evidence="1">The sequence shown here is derived from an EMBL/GenBank/DDBJ whole genome shotgun (WGS) entry which is preliminary data.</text>
</comment>
<dbReference type="SUPFAM" id="SSF55729">
    <property type="entry name" value="Acyl-CoA N-acyltransferases (Nat)"/>
    <property type="match status" value="1"/>
</dbReference>
<dbReference type="AlphaFoldDB" id="A0A1J5S937"/>
<reference evidence="1" key="1">
    <citation type="submission" date="2016-10" db="EMBL/GenBank/DDBJ databases">
        <title>Sequence of Gallionella enrichment culture.</title>
        <authorList>
            <person name="Poehlein A."/>
            <person name="Muehling M."/>
            <person name="Daniel R."/>
        </authorList>
    </citation>
    <scope>NUCLEOTIDE SEQUENCE</scope>
</reference>
<organism evidence="1">
    <name type="scientific">mine drainage metagenome</name>
    <dbReference type="NCBI Taxonomy" id="410659"/>
    <lineage>
        <taxon>unclassified sequences</taxon>
        <taxon>metagenomes</taxon>
        <taxon>ecological metagenomes</taxon>
    </lineage>
</organism>
<sequence>MTDNWYGLIIDDYTAIMPLPCRKKFGINYLYTPPFMQQLGLIGEEEIDANAVIKAVQTFASYGDYLFNFENSFIQSPDSVKSCNNFIFDLSVGYETLYKNYSTNLQRNLKKVQSENLEYYISEDIQQTLHLHRQLQSKNISHVTAHDYHRFKNLCILLKEKDQCIVRQVKNKNGEILSAALSLKDNRRIYNIINATTEEGKNINANHFLIDNIIQEFAGQNLLFDFEGSNITGVKNFYKMFGSINQPYFHWHYNNLPWPLKLFKH</sequence>
<dbReference type="EMBL" id="MLJW01000092">
    <property type="protein sequence ID" value="OIR00733.1"/>
    <property type="molecule type" value="Genomic_DNA"/>
</dbReference>